<organism evidence="1 2">
    <name type="scientific">Clostridium formicaceticum</name>
    <dbReference type="NCBI Taxonomy" id="1497"/>
    <lineage>
        <taxon>Bacteria</taxon>
        <taxon>Bacillati</taxon>
        <taxon>Bacillota</taxon>
        <taxon>Clostridia</taxon>
        <taxon>Eubacteriales</taxon>
        <taxon>Clostridiaceae</taxon>
        <taxon>Clostridium</taxon>
    </lineage>
</organism>
<reference evidence="1 2" key="1">
    <citation type="submission" date="2017-03" db="EMBL/GenBank/DDBJ databases">
        <title>Complete sequence of Clostridium formicaceticum DSM 92.</title>
        <authorList>
            <person name="Poehlein A."/>
            <person name="Karl M."/>
            <person name="Bengelsdorf F.R."/>
            <person name="Duerre P."/>
            <person name="Daniel R."/>
        </authorList>
    </citation>
    <scope>NUCLEOTIDE SEQUENCE [LARGE SCALE GENOMIC DNA]</scope>
    <source>
        <strain evidence="1 2">DSM 92</strain>
    </source>
</reference>
<evidence type="ECO:0000313" key="1">
    <source>
        <dbReference type="EMBL" id="ARE87765.1"/>
    </source>
</evidence>
<name>A0AAC9WHJ8_9CLOT</name>
<dbReference type="AlphaFoldDB" id="A0AAC9WHJ8"/>
<protein>
    <submittedName>
        <fullName evidence="1">Uncharacterized protein</fullName>
    </submittedName>
</protein>
<dbReference type="Proteomes" id="UP000192478">
    <property type="component" value="Chromosome"/>
</dbReference>
<dbReference type="EMBL" id="CP020559">
    <property type="protein sequence ID" value="ARE87765.1"/>
    <property type="molecule type" value="Genomic_DNA"/>
</dbReference>
<sequence length="56" mass="6746">MKREKNYEINSLDLQRQQEIIEEVSHKNKELYRTTGRQKKVMIVTYGCQMNAVRCI</sequence>
<evidence type="ECO:0000313" key="2">
    <source>
        <dbReference type="Proteomes" id="UP000192478"/>
    </source>
</evidence>
<gene>
    <name evidence="1" type="ORF">CLFO_21650</name>
</gene>
<dbReference type="RefSeq" id="WP_156778827.1">
    <property type="nucleotide sequence ID" value="NZ_CP017603.1"/>
</dbReference>
<proteinExistence type="predicted"/>
<accession>A0AAC9WHJ8</accession>